<dbReference type="InterPro" id="IPR042099">
    <property type="entry name" value="ANL_N_sf"/>
</dbReference>
<dbReference type="OrthoDB" id="9803968at2"/>
<dbReference type="SUPFAM" id="SSF56801">
    <property type="entry name" value="Acetyl-CoA synthetase-like"/>
    <property type="match status" value="1"/>
</dbReference>
<keyword evidence="8" id="KW-0808">Transferase</keyword>
<dbReference type="InterPro" id="IPR036259">
    <property type="entry name" value="MFS_trans_sf"/>
</dbReference>
<keyword evidence="8" id="KW-0012">Acyltransferase</keyword>
<dbReference type="RefSeq" id="WP_097155339.1">
    <property type="nucleotide sequence ID" value="NZ_OBEL01000006.1"/>
</dbReference>
<feature type="transmembrane region" description="Helical" evidence="6">
    <location>
        <begin position="366"/>
        <end position="387"/>
    </location>
</feature>
<feature type="domain" description="Phospholipid/glycerol acyltransferase" evidence="7">
    <location>
        <begin position="451"/>
        <end position="561"/>
    </location>
</feature>
<evidence type="ECO:0000313" key="8">
    <source>
        <dbReference type="EMBL" id="SNZ20964.1"/>
    </source>
</evidence>
<evidence type="ECO:0000256" key="6">
    <source>
        <dbReference type="SAM" id="Phobius"/>
    </source>
</evidence>
<keyword evidence="3 6" id="KW-0812">Transmembrane</keyword>
<proteinExistence type="inferred from homology"/>
<evidence type="ECO:0000256" key="2">
    <source>
        <dbReference type="ARBA" id="ARBA00022598"/>
    </source>
</evidence>
<keyword evidence="5 6" id="KW-0472">Membrane</keyword>
<accession>A0A285PGX8</accession>
<evidence type="ECO:0000256" key="3">
    <source>
        <dbReference type="ARBA" id="ARBA00022692"/>
    </source>
</evidence>
<dbReference type="Gene3D" id="3.30.300.30">
    <property type="match status" value="1"/>
</dbReference>
<evidence type="ECO:0000256" key="1">
    <source>
        <dbReference type="ARBA" id="ARBA00006432"/>
    </source>
</evidence>
<dbReference type="InterPro" id="IPR045851">
    <property type="entry name" value="AMP-bd_C_sf"/>
</dbReference>
<keyword evidence="4 6" id="KW-1133">Transmembrane helix</keyword>
<dbReference type="PANTHER" id="PTHR43201">
    <property type="entry name" value="ACYL-COA SYNTHETASE"/>
    <property type="match status" value="1"/>
</dbReference>
<comment type="similarity">
    <text evidence="1">Belongs to the ATP-dependent AMP-binding enzyme family.</text>
</comment>
<feature type="transmembrane region" description="Helical" evidence="6">
    <location>
        <begin position="393"/>
        <end position="417"/>
    </location>
</feature>
<gene>
    <name evidence="8" type="ORF">SAMN06265368_4078</name>
</gene>
<dbReference type="GO" id="GO:0031956">
    <property type="term" value="F:medium-chain fatty acid-CoA ligase activity"/>
    <property type="evidence" value="ECO:0007669"/>
    <property type="project" value="TreeGrafter"/>
</dbReference>
<protein>
    <submittedName>
        <fullName evidence="8">Acyl-[acyl-carrier-protein]-phospholipid O-acyltransferase / long-chain-fatty-acid--[acyl-carrier-protein] ligase</fullName>
    </submittedName>
</protein>
<dbReference type="PANTHER" id="PTHR43201:SF5">
    <property type="entry name" value="MEDIUM-CHAIN ACYL-COA LIGASE ACSF2, MITOCHONDRIAL"/>
    <property type="match status" value="1"/>
</dbReference>
<dbReference type="GO" id="GO:0022857">
    <property type="term" value="F:transmembrane transporter activity"/>
    <property type="evidence" value="ECO:0007669"/>
    <property type="project" value="InterPro"/>
</dbReference>
<dbReference type="CDD" id="cd06173">
    <property type="entry name" value="MFS_MefA_like"/>
    <property type="match status" value="1"/>
</dbReference>
<feature type="transmembrane region" description="Helical" evidence="6">
    <location>
        <begin position="259"/>
        <end position="280"/>
    </location>
</feature>
<evidence type="ECO:0000259" key="7">
    <source>
        <dbReference type="SMART" id="SM00563"/>
    </source>
</evidence>
<dbReference type="Gene3D" id="3.40.50.12780">
    <property type="entry name" value="N-terminal domain of ligase-like"/>
    <property type="match status" value="1"/>
</dbReference>
<dbReference type="GO" id="GO:0006631">
    <property type="term" value="P:fatty acid metabolic process"/>
    <property type="evidence" value="ECO:0007669"/>
    <property type="project" value="TreeGrafter"/>
</dbReference>
<dbReference type="SUPFAM" id="SSF103473">
    <property type="entry name" value="MFS general substrate transporter"/>
    <property type="match status" value="1"/>
</dbReference>
<dbReference type="Pfam" id="PF07690">
    <property type="entry name" value="MFS_1"/>
    <property type="match status" value="1"/>
</dbReference>
<feature type="transmembrane region" description="Helical" evidence="6">
    <location>
        <begin position="287"/>
        <end position="308"/>
    </location>
</feature>
<dbReference type="InterPro" id="IPR000873">
    <property type="entry name" value="AMP-dep_synth/lig_dom"/>
</dbReference>
<dbReference type="InterPro" id="IPR011701">
    <property type="entry name" value="MFS"/>
</dbReference>
<dbReference type="PROSITE" id="PS00455">
    <property type="entry name" value="AMP_BINDING"/>
    <property type="match status" value="1"/>
</dbReference>
<dbReference type="SMART" id="SM00563">
    <property type="entry name" value="PlsC"/>
    <property type="match status" value="1"/>
</dbReference>
<name>A0A285PGX8_9HYPH</name>
<feature type="transmembrane region" description="Helical" evidence="6">
    <location>
        <begin position="48"/>
        <end position="68"/>
    </location>
</feature>
<sequence>MRISLLKSDRFAPLFWTQFLSAFNDNFLKNSLIFLILAKLGAQEAASMVTLAGAIFMLPFLLFSALGGELADKHDKGRMAEKLKLAEMGAAAVSIAGLALSSIWVMMGALFLFGVISALFGPIKYGILPDHLEQSDLPRANAWIEAATFVAILGGTIIGGLASVGGVNVAIFGPLMMIFAFLAWHFSRSIPDTGSGDAGLHVHRNFLASTWLLLKELKGDRNIWRASLIVSWFWLVGAIVLSILPTMVKQVMGGDELAITAYLAVFALSIGLGSAVAAWLCGARIVLLPAPIGALLMAGFGLDLYFTIDAATEPLVAKDVMTFFSHGLSQHVAFDLFGLAFSAAFLVVPAFTAVQAWARVDHRARVIAAVNVLNAGFMVAAGGAVAFGQSYGLTLANILLGLAVANGIVAILALVFLPTNPLRDLLLIGFRVFFRLEVEGRDNLAKAGPAPILALNHVSFLDGSLALALGDEEPIFAVDHGIAQRWWARPFLSFCNFLSLDPTKPMATRTMIKAMQSGQPLVIFPEGRITVTGRLMKVYDGAAMIADKTGAKVVPIRIDGLERSYFSRLTSALVKRKLFPKVKVKILEPVELQIEEGLTGKQRRQKAGADLYQIMSELVFRTTNTQITVLEKVIKAGKGLGMGRVAIEDPLTGKLSYGRMLTGARVLANRFAQDFSDQTNVGFMLPNANGSIAVMLGLISAGKVPAMINFTAGSANIMAACKAAELKTIVSSKTFIEQAGLEQIVKDVSSAVEFVWVDEMRETFSIFEKAVGFLGRGAPKVKRSADDAGVILFTSGSEGTPKGVVLTHRNMLSNAAQAAARIDFNSGDKVFNVLPIFHSFGLTTASLLPLISGVPLYLYPSPLHYKEIPELVYGSNATILFGTDTFLQGYARTANPFDFRSLRYCFAGAEPVKPTTRQIYMEKFGLRILEGYGVTETAPILAVNTPMYNRIGSVGKLMPGMDYKLEKVPGIDQGGRLMVKGANIMAGYLRAEKPGELEPPADGWHDTGDIVEVDDEDFVFIRGRAKRFAKIGGEMVSLAAVEALAEELWPGYLSAVATIPDPKKGERLVMITDHPGAQRSAFVAFAKSRKASDLMVPSEIFHSDVPVLGSGKLDFAGAKKRIEEILSED</sequence>
<dbReference type="GO" id="GO:0016746">
    <property type="term" value="F:acyltransferase activity"/>
    <property type="evidence" value="ECO:0007669"/>
    <property type="project" value="UniProtKB-KW"/>
</dbReference>
<evidence type="ECO:0000313" key="9">
    <source>
        <dbReference type="Proteomes" id="UP000219439"/>
    </source>
</evidence>
<dbReference type="Proteomes" id="UP000219439">
    <property type="component" value="Unassembled WGS sequence"/>
</dbReference>
<feature type="transmembrane region" description="Helical" evidence="6">
    <location>
        <begin position="226"/>
        <end position="247"/>
    </location>
</feature>
<dbReference type="EMBL" id="OBEL01000006">
    <property type="protein sequence ID" value="SNZ20964.1"/>
    <property type="molecule type" value="Genomic_DNA"/>
</dbReference>
<evidence type="ECO:0000256" key="5">
    <source>
        <dbReference type="ARBA" id="ARBA00023136"/>
    </source>
</evidence>
<dbReference type="CDD" id="cd07989">
    <property type="entry name" value="LPLAT_AGPAT-like"/>
    <property type="match status" value="1"/>
</dbReference>
<organism evidence="8 9">
    <name type="scientific">Cohaesibacter gelatinilyticus</name>
    <dbReference type="NCBI Taxonomy" id="372072"/>
    <lineage>
        <taxon>Bacteria</taxon>
        <taxon>Pseudomonadati</taxon>
        <taxon>Pseudomonadota</taxon>
        <taxon>Alphaproteobacteria</taxon>
        <taxon>Hyphomicrobiales</taxon>
        <taxon>Cohaesibacteraceae</taxon>
    </lineage>
</organism>
<evidence type="ECO:0000256" key="4">
    <source>
        <dbReference type="ARBA" id="ARBA00022989"/>
    </source>
</evidence>
<dbReference type="Pfam" id="PF01553">
    <property type="entry name" value="Acyltransferase"/>
    <property type="match status" value="1"/>
</dbReference>
<feature type="transmembrane region" description="Helical" evidence="6">
    <location>
        <begin position="89"/>
        <end position="120"/>
    </location>
</feature>
<dbReference type="InterPro" id="IPR002123">
    <property type="entry name" value="Plipid/glycerol_acylTrfase"/>
</dbReference>
<keyword evidence="2 8" id="KW-0436">Ligase</keyword>
<feature type="transmembrane region" description="Helical" evidence="6">
    <location>
        <begin position="328"/>
        <end position="354"/>
    </location>
</feature>
<feature type="transmembrane region" description="Helical" evidence="6">
    <location>
        <begin position="169"/>
        <end position="186"/>
    </location>
</feature>
<dbReference type="InterPro" id="IPR020845">
    <property type="entry name" value="AMP-binding_CS"/>
</dbReference>
<dbReference type="NCBIfam" id="NF005291">
    <property type="entry name" value="PRK06814.1"/>
    <property type="match status" value="1"/>
</dbReference>
<dbReference type="Gene3D" id="1.20.1250.20">
    <property type="entry name" value="MFS general substrate transporter like domains"/>
    <property type="match status" value="1"/>
</dbReference>
<feature type="transmembrane region" description="Helical" evidence="6">
    <location>
        <begin position="140"/>
        <end position="162"/>
    </location>
</feature>
<dbReference type="AlphaFoldDB" id="A0A285PGX8"/>
<reference evidence="8 9" key="1">
    <citation type="submission" date="2017-09" db="EMBL/GenBank/DDBJ databases">
        <authorList>
            <person name="Ehlers B."/>
            <person name="Leendertz F.H."/>
        </authorList>
    </citation>
    <scope>NUCLEOTIDE SEQUENCE [LARGE SCALE GENOMIC DNA]</scope>
    <source>
        <strain evidence="8 9">DSM 18289</strain>
    </source>
</reference>
<keyword evidence="9" id="KW-1185">Reference proteome</keyword>
<dbReference type="SUPFAM" id="SSF69593">
    <property type="entry name" value="Glycerol-3-phosphate (1)-acyltransferase"/>
    <property type="match status" value="1"/>
</dbReference>
<dbReference type="Pfam" id="PF00501">
    <property type="entry name" value="AMP-binding"/>
    <property type="match status" value="1"/>
</dbReference>